<evidence type="ECO:0000313" key="3">
    <source>
        <dbReference type="EMBL" id="MCS3710805.1"/>
    </source>
</evidence>
<accession>A0A9X2Q623</accession>
<feature type="compositionally biased region" description="Low complexity" evidence="2">
    <location>
        <begin position="62"/>
        <end position="76"/>
    </location>
</feature>
<comment type="caution">
    <text evidence="3">The sequence shown here is derived from an EMBL/GenBank/DDBJ whole genome shotgun (WGS) entry which is preliminary data.</text>
</comment>
<proteinExistence type="predicted"/>
<gene>
    <name evidence="3" type="ORF">GGP61_002425</name>
    <name evidence="4" type="ORF">GGP83_000176</name>
</gene>
<dbReference type="RefSeq" id="WP_013062776.1">
    <property type="nucleotide sequence ID" value="NZ_CALTRY010000028.1"/>
</dbReference>
<organism evidence="3 5">
    <name type="scientific">Salinibacter ruber</name>
    <dbReference type="NCBI Taxonomy" id="146919"/>
    <lineage>
        <taxon>Bacteria</taxon>
        <taxon>Pseudomonadati</taxon>
        <taxon>Rhodothermota</taxon>
        <taxon>Rhodothermia</taxon>
        <taxon>Rhodothermales</taxon>
        <taxon>Salinibacteraceae</taxon>
        <taxon>Salinibacter</taxon>
    </lineage>
</organism>
<dbReference type="Proteomes" id="UP001155057">
    <property type="component" value="Unassembled WGS sequence"/>
</dbReference>
<sequence>MQSTVIKYGLLIAGAALGAFAVALLGAYLLMPSIAPETAGVSADSLDASGRDTTRQASLPGDTTAMASDTTATQASRDSTGGALRDSMRAASSLVSRLRDSLTVVGQLQDSLRTLKEQLRTTEAEADTLQAQLTSLESREAKVDELKDALLGMGRRELATVLANVNMAVLKELYQRTSGRTRTQLLTAISAERTAQFVNQVVGGDDAPADTTATQETDRDEGRGASPGR</sequence>
<evidence type="ECO:0000256" key="2">
    <source>
        <dbReference type="SAM" id="MobiDB-lite"/>
    </source>
</evidence>
<evidence type="ECO:0000313" key="4">
    <source>
        <dbReference type="EMBL" id="MCS3950250.1"/>
    </source>
</evidence>
<feature type="region of interest" description="Disordered" evidence="2">
    <location>
        <begin position="201"/>
        <end position="229"/>
    </location>
</feature>
<dbReference type="AlphaFoldDB" id="A0A9X2Q623"/>
<reference evidence="3" key="1">
    <citation type="submission" date="2022-08" db="EMBL/GenBank/DDBJ databases">
        <title>Genomic Encyclopedia of Type Strains, Phase V (KMG-V): Genome sequencing to study the core and pangenomes of soil and plant-associated prokaryotes.</title>
        <authorList>
            <person name="Whitman W."/>
        </authorList>
    </citation>
    <scope>NUCLEOTIDE SEQUENCE</scope>
    <source>
        <strain evidence="4">SP2017</strain>
        <strain evidence="3">SP3049</strain>
    </source>
</reference>
<protein>
    <submittedName>
        <fullName evidence="3">Uncharacterized protein</fullName>
    </submittedName>
</protein>
<evidence type="ECO:0000256" key="1">
    <source>
        <dbReference type="SAM" id="Coils"/>
    </source>
</evidence>
<feature type="coiled-coil region" evidence="1">
    <location>
        <begin position="105"/>
        <end position="139"/>
    </location>
</feature>
<name>A0A9X2Q623_9BACT</name>
<dbReference type="GeneID" id="83729630"/>
<dbReference type="Proteomes" id="UP001155010">
    <property type="component" value="Unassembled WGS sequence"/>
</dbReference>
<dbReference type="EMBL" id="JANUAE010000008">
    <property type="protein sequence ID" value="MCS3710805.1"/>
    <property type="molecule type" value="Genomic_DNA"/>
</dbReference>
<feature type="region of interest" description="Disordered" evidence="2">
    <location>
        <begin position="44"/>
        <end position="84"/>
    </location>
</feature>
<keyword evidence="1" id="KW-0175">Coiled coil</keyword>
<evidence type="ECO:0000313" key="5">
    <source>
        <dbReference type="Proteomes" id="UP001155057"/>
    </source>
</evidence>
<dbReference type="EMBL" id="JANUBB010000001">
    <property type="protein sequence ID" value="MCS3950250.1"/>
    <property type="molecule type" value="Genomic_DNA"/>
</dbReference>